<proteinExistence type="predicted"/>
<reference evidence="2 3" key="1">
    <citation type="journal article" date="2021" name="Plant Biotechnol. J.">
        <title>Multi-omics assisted identification of the key and species-specific regulatory components of drought-tolerant mechanisms in Gossypium stocksii.</title>
        <authorList>
            <person name="Yu D."/>
            <person name="Ke L."/>
            <person name="Zhang D."/>
            <person name="Wu Y."/>
            <person name="Sun Y."/>
            <person name="Mei J."/>
            <person name="Sun J."/>
            <person name="Sun Y."/>
        </authorList>
    </citation>
    <scope>NUCLEOTIDE SEQUENCE [LARGE SCALE GENOMIC DNA]</scope>
    <source>
        <strain evidence="3">cv. E1</strain>
        <tissue evidence="2">Leaf</tissue>
    </source>
</reference>
<dbReference type="OrthoDB" id="10511072at2759"/>
<evidence type="ECO:0000313" key="2">
    <source>
        <dbReference type="EMBL" id="KAH1114794.1"/>
    </source>
</evidence>
<sequence>MSITTPMYLPSPTILTFYPQLGYLTAPTSPPIVLQTLLASLFFKDWSCLQPPINTTNDIRWEPKMQMQSSTEERDENEDQDGGGSGGEDEDEDEKDVELEP</sequence>
<name>A0A9D4AFW0_9ROSI</name>
<evidence type="ECO:0000256" key="1">
    <source>
        <dbReference type="SAM" id="MobiDB-lite"/>
    </source>
</evidence>
<dbReference type="Proteomes" id="UP000828251">
    <property type="component" value="Unassembled WGS sequence"/>
</dbReference>
<dbReference type="AlphaFoldDB" id="A0A9D4AFW0"/>
<evidence type="ECO:0000313" key="3">
    <source>
        <dbReference type="Proteomes" id="UP000828251"/>
    </source>
</evidence>
<keyword evidence="3" id="KW-1185">Reference proteome</keyword>
<accession>A0A9D4AFW0</accession>
<protein>
    <submittedName>
        <fullName evidence="2">Uncharacterized protein</fullName>
    </submittedName>
</protein>
<feature type="compositionally biased region" description="Acidic residues" evidence="1">
    <location>
        <begin position="73"/>
        <end position="101"/>
    </location>
</feature>
<feature type="region of interest" description="Disordered" evidence="1">
    <location>
        <begin position="53"/>
        <end position="101"/>
    </location>
</feature>
<comment type="caution">
    <text evidence="2">The sequence shown here is derived from an EMBL/GenBank/DDBJ whole genome shotgun (WGS) entry which is preliminary data.</text>
</comment>
<organism evidence="2 3">
    <name type="scientific">Gossypium stocksii</name>
    <dbReference type="NCBI Taxonomy" id="47602"/>
    <lineage>
        <taxon>Eukaryota</taxon>
        <taxon>Viridiplantae</taxon>
        <taxon>Streptophyta</taxon>
        <taxon>Embryophyta</taxon>
        <taxon>Tracheophyta</taxon>
        <taxon>Spermatophyta</taxon>
        <taxon>Magnoliopsida</taxon>
        <taxon>eudicotyledons</taxon>
        <taxon>Gunneridae</taxon>
        <taxon>Pentapetalae</taxon>
        <taxon>rosids</taxon>
        <taxon>malvids</taxon>
        <taxon>Malvales</taxon>
        <taxon>Malvaceae</taxon>
        <taxon>Malvoideae</taxon>
        <taxon>Gossypium</taxon>
    </lineage>
</organism>
<gene>
    <name evidence="2" type="ORF">J1N35_008172</name>
</gene>
<dbReference type="EMBL" id="JAIQCV010000003">
    <property type="protein sequence ID" value="KAH1114794.1"/>
    <property type="molecule type" value="Genomic_DNA"/>
</dbReference>